<dbReference type="GeneID" id="95773230"/>
<dbReference type="EMBL" id="VAUP01000015">
    <property type="protein sequence ID" value="TLX43867.1"/>
    <property type="molecule type" value="Genomic_DNA"/>
</dbReference>
<accession>A0A6C1KJQ4</accession>
<dbReference type="RefSeq" id="WP_138398776.1">
    <property type="nucleotide sequence ID" value="NZ_JBAFVI010000001.1"/>
</dbReference>
<evidence type="ECO:0000313" key="2">
    <source>
        <dbReference type="Proteomes" id="UP000305131"/>
    </source>
</evidence>
<sequence length="89" mass="10246">MPMPQTTEISSRWFVRDEIRKMVLPLVDLSPDAFEIVQVSTPGLRHNWDIQFKAGWTGANPEAHHRHAQAVAECAARVQWDHPLVEFDE</sequence>
<reference evidence="1 2" key="1">
    <citation type="submission" date="2019-05" db="EMBL/GenBank/DDBJ databases">
        <authorList>
            <person name="Zhou X."/>
        </authorList>
    </citation>
    <scope>NUCLEOTIDE SEQUENCE [LARGE SCALE GENOMIC DNA]</scope>
    <source>
        <strain evidence="1 2">DSM 432</strain>
    </source>
</reference>
<protein>
    <submittedName>
        <fullName evidence="1">Uncharacterized protein</fullName>
    </submittedName>
</protein>
<name>A0A6C1KJQ4_XANAU</name>
<evidence type="ECO:0000313" key="1">
    <source>
        <dbReference type="EMBL" id="TLX43867.1"/>
    </source>
</evidence>
<gene>
    <name evidence="1" type="ORF">FBQ73_07140</name>
</gene>
<comment type="caution">
    <text evidence="1">The sequence shown here is derived from an EMBL/GenBank/DDBJ whole genome shotgun (WGS) entry which is preliminary data.</text>
</comment>
<dbReference type="AlphaFoldDB" id="A0A6C1KJQ4"/>
<organism evidence="1 2">
    <name type="scientific">Xanthobacter autotrophicus</name>
    <dbReference type="NCBI Taxonomy" id="280"/>
    <lineage>
        <taxon>Bacteria</taxon>
        <taxon>Pseudomonadati</taxon>
        <taxon>Pseudomonadota</taxon>
        <taxon>Alphaproteobacteria</taxon>
        <taxon>Hyphomicrobiales</taxon>
        <taxon>Xanthobacteraceae</taxon>
        <taxon>Xanthobacter</taxon>
    </lineage>
</organism>
<proteinExistence type="predicted"/>
<dbReference type="Proteomes" id="UP000305131">
    <property type="component" value="Unassembled WGS sequence"/>
</dbReference>